<dbReference type="InterPro" id="IPR027417">
    <property type="entry name" value="P-loop_NTPase"/>
</dbReference>
<dbReference type="SUPFAM" id="SSF48452">
    <property type="entry name" value="TPR-like"/>
    <property type="match status" value="1"/>
</dbReference>
<evidence type="ECO:0000313" key="1">
    <source>
        <dbReference type="EMBL" id="ETJ37997.1"/>
    </source>
</evidence>
<accession>W1Y637</accession>
<dbReference type="PROSITE" id="PS50005">
    <property type="entry name" value="TPR"/>
    <property type="match status" value="1"/>
</dbReference>
<dbReference type="SUPFAM" id="SSF52540">
    <property type="entry name" value="P-loop containing nucleoside triphosphate hydrolases"/>
    <property type="match status" value="1"/>
</dbReference>
<comment type="caution">
    <text evidence="1">The sequence shown here is derived from an EMBL/GenBank/DDBJ whole genome shotgun (WGS) entry which is preliminary data.</text>
</comment>
<name>W1Y637_9ZZZZ</name>
<dbReference type="InterPro" id="IPR039904">
    <property type="entry name" value="TRANK1"/>
</dbReference>
<dbReference type="AlphaFoldDB" id="W1Y637"/>
<reference evidence="1" key="1">
    <citation type="submission" date="2013-12" db="EMBL/GenBank/DDBJ databases">
        <title>A Varibaculum cambriense genome reconstructed from a premature infant gut community with otherwise low bacterial novelty that shifts toward anaerobic metabolism during the third week of life.</title>
        <authorList>
            <person name="Brown C.T."/>
            <person name="Sharon I."/>
            <person name="Thomas B.C."/>
            <person name="Castelle C.J."/>
            <person name="Morowitz M.J."/>
            <person name="Banfield J.F."/>
        </authorList>
    </citation>
    <scope>NUCLEOTIDE SEQUENCE</scope>
</reference>
<dbReference type="SMART" id="SM00028">
    <property type="entry name" value="TPR"/>
    <property type="match status" value="1"/>
</dbReference>
<protein>
    <submittedName>
        <fullName evidence="1">Uncharacterized protein</fullName>
    </submittedName>
</protein>
<sequence>DEVQDLSELQLYMISKMVKNKDNIIWAGDFNQTVTPTFFNFSRLSNIYYSDNKTKMAEYILTKNFRTSYEINKLINCVSDYRKKLISAKEEYKEKSLRKGQKPIIVNPNSENLISILKNISDKMYCAIIVCDERDKQKLINIYPECKSRIFTVYEIKGLEYKNIYCYNILSYHHNAWKKILNGMAKNDESKRYYFNLFYVAISRAREILGIYEDKIHTLDNCFFDNCTKIENVSSENICTSEKSLNIDIEKEIERLEKSGNYKQANSLRLNKRIVANDIQILIESLKESNGYNCFIYDKQDYIKKCIGNNHIEIVDIIGNEVKIKCKEEKCLNCIYYNFCLIKDTELLNIDAFDIENLENACMETVFNVNNRIYLFDNEENNTEKTYCYQAEMYNKFNCYSKAIEYYTNAIELNKNCVEAYYCRSELYEKIGEKEKSNKDKERYIKLL</sequence>
<dbReference type="Gene3D" id="3.40.50.300">
    <property type="entry name" value="P-loop containing nucleotide triphosphate hydrolases"/>
    <property type="match status" value="1"/>
</dbReference>
<organism evidence="1">
    <name type="scientific">human gut metagenome</name>
    <dbReference type="NCBI Taxonomy" id="408170"/>
    <lineage>
        <taxon>unclassified sequences</taxon>
        <taxon>metagenomes</taxon>
        <taxon>organismal metagenomes</taxon>
    </lineage>
</organism>
<dbReference type="PANTHER" id="PTHR21529:SF4">
    <property type="entry name" value="TPR AND ANKYRIN REPEAT-CONTAINING PROTEIN 1"/>
    <property type="match status" value="1"/>
</dbReference>
<feature type="non-terminal residue" evidence="1">
    <location>
        <position position="1"/>
    </location>
</feature>
<proteinExistence type="predicted"/>
<dbReference type="EMBL" id="AZMM01007830">
    <property type="protein sequence ID" value="ETJ37997.1"/>
    <property type="molecule type" value="Genomic_DNA"/>
</dbReference>
<dbReference type="Gene3D" id="1.25.40.10">
    <property type="entry name" value="Tetratricopeptide repeat domain"/>
    <property type="match status" value="1"/>
</dbReference>
<dbReference type="InterPro" id="IPR011990">
    <property type="entry name" value="TPR-like_helical_dom_sf"/>
</dbReference>
<gene>
    <name evidence="1" type="ORF">Q604_UNBC07830G0001</name>
</gene>
<dbReference type="InterPro" id="IPR019734">
    <property type="entry name" value="TPR_rpt"/>
</dbReference>
<dbReference type="PANTHER" id="PTHR21529">
    <property type="entry name" value="MAMMARY TURMOR VIRUS RECEPTOR HOMOLOG 1, 2 MTVR1, 2"/>
    <property type="match status" value="1"/>
</dbReference>